<evidence type="ECO:0000313" key="1">
    <source>
        <dbReference type="EMBL" id="DAE05252.1"/>
    </source>
</evidence>
<dbReference type="EMBL" id="BK015406">
    <property type="protein sequence ID" value="DAE05252.1"/>
    <property type="molecule type" value="Genomic_DNA"/>
</dbReference>
<proteinExistence type="predicted"/>
<name>A0A8S5PGA3_9CAUD</name>
<accession>A0A8S5PGA3</accession>
<organism evidence="1">
    <name type="scientific">Siphoviridae sp. ctPui28</name>
    <dbReference type="NCBI Taxonomy" id="2825488"/>
    <lineage>
        <taxon>Viruses</taxon>
        <taxon>Duplodnaviria</taxon>
        <taxon>Heunggongvirae</taxon>
        <taxon>Uroviricota</taxon>
        <taxon>Caudoviricetes</taxon>
    </lineage>
</organism>
<protein>
    <submittedName>
        <fullName evidence="1">Minor capsid protein from bacteriophage</fullName>
    </submittedName>
</protein>
<sequence>MMQKLYAFLARAPALQGLTVQVGDVGPAPGTAGLWAGGITVLDRRQNLLGGVRQRCRAEFTLRLCLPDTRAENEARLLALQAWIAAESAAHRTPMLGSEPQQECLRAEQGRMERAEPGGTAVYTLRLQAEYTQLYTEEMQ</sequence>
<reference evidence="1" key="1">
    <citation type="journal article" date="2021" name="Proc. Natl. Acad. Sci. U.S.A.">
        <title>A Catalog of Tens of Thousands of Viruses from Human Metagenomes Reveals Hidden Associations with Chronic Diseases.</title>
        <authorList>
            <person name="Tisza M.J."/>
            <person name="Buck C.B."/>
        </authorList>
    </citation>
    <scope>NUCLEOTIDE SEQUENCE</scope>
    <source>
        <strain evidence="1">CtPui28</strain>
    </source>
</reference>